<dbReference type="InterPro" id="IPR022121">
    <property type="entry name" value="Peptidase_M73_camelysin"/>
</dbReference>
<feature type="compositionally biased region" description="Polar residues" evidence="1">
    <location>
        <begin position="171"/>
        <end position="182"/>
    </location>
</feature>
<feature type="region of interest" description="Disordered" evidence="1">
    <location>
        <begin position="158"/>
        <end position="182"/>
    </location>
</feature>
<evidence type="ECO:0008006" key="5">
    <source>
        <dbReference type="Google" id="ProtNLM"/>
    </source>
</evidence>
<accession>A0A2B6SBP1</accession>
<gene>
    <name evidence="3" type="ORF">CN613_12545</name>
</gene>
<feature type="compositionally biased region" description="Low complexity" evidence="1">
    <location>
        <begin position="158"/>
        <end position="170"/>
    </location>
</feature>
<proteinExistence type="predicted"/>
<name>A0A2B6SBP1_9BACI</name>
<dbReference type="RefSeq" id="WP_097847406.1">
    <property type="nucleotide sequence ID" value="NZ_NUAS01000058.1"/>
</dbReference>
<sequence length="222" mass="25177">MNKKWLFIMSICLILVVFIGITKNIDQVYAEERREIDISLEPKEVLFHVLNMKPGDWANRSIRISNEGTKKLSYSIKSEASEGSTKLYEALTVTVKDKQGVLYEGSLKELQSMEKRTLAVDRTDELIYTIHVPKELGNEYQGLQTMVKFIFYAEEPNGNGAGTENETGSNQMQPPASIDSNSNLQLPRTGVQQSSMVLIGIGLVGCGLYFYKRYIQMKYRKD</sequence>
<evidence type="ECO:0000256" key="2">
    <source>
        <dbReference type="SAM" id="Phobius"/>
    </source>
</evidence>
<keyword evidence="2" id="KW-1133">Transmembrane helix</keyword>
<dbReference type="AlphaFoldDB" id="A0A2B6SBP1"/>
<dbReference type="Proteomes" id="UP000219775">
    <property type="component" value="Unassembled WGS sequence"/>
</dbReference>
<dbReference type="NCBIfam" id="TIGR01167">
    <property type="entry name" value="LPXTG_anchor"/>
    <property type="match status" value="1"/>
</dbReference>
<evidence type="ECO:0000256" key="1">
    <source>
        <dbReference type="SAM" id="MobiDB-lite"/>
    </source>
</evidence>
<keyword evidence="2" id="KW-0812">Transmembrane</keyword>
<protein>
    <recommendedName>
        <fullName evidence="5">LPXTG cell wall anchor domain-containing protein</fullName>
    </recommendedName>
</protein>
<evidence type="ECO:0000313" key="3">
    <source>
        <dbReference type="EMBL" id="PEM69533.1"/>
    </source>
</evidence>
<dbReference type="Pfam" id="PF12389">
    <property type="entry name" value="Peptidase_M73"/>
    <property type="match status" value="1"/>
</dbReference>
<reference evidence="3 4" key="1">
    <citation type="submission" date="2017-09" db="EMBL/GenBank/DDBJ databases">
        <title>Large-scale bioinformatics analysis of Bacillus genomes uncovers conserved roles of natural products in bacterial physiology.</title>
        <authorList>
            <consortium name="Agbiome Team Llc"/>
            <person name="Bleich R.M."/>
            <person name="Grubbs K.J."/>
            <person name="Santa Maria K.C."/>
            <person name="Allen S.E."/>
            <person name="Farag S."/>
            <person name="Shank E.A."/>
            <person name="Bowers A."/>
        </authorList>
    </citation>
    <scope>NUCLEOTIDE SEQUENCE [LARGE SCALE GENOMIC DNA]</scope>
    <source>
        <strain evidence="3 4">AFS009893</strain>
    </source>
</reference>
<keyword evidence="2" id="KW-0472">Membrane</keyword>
<evidence type="ECO:0000313" key="4">
    <source>
        <dbReference type="Proteomes" id="UP000219775"/>
    </source>
</evidence>
<comment type="caution">
    <text evidence="3">The sequence shown here is derived from an EMBL/GenBank/DDBJ whole genome shotgun (WGS) entry which is preliminary data.</text>
</comment>
<feature type="transmembrane region" description="Helical" evidence="2">
    <location>
        <begin position="194"/>
        <end position="211"/>
    </location>
</feature>
<dbReference type="EMBL" id="NUDP01000040">
    <property type="protein sequence ID" value="PEM69533.1"/>
    <property type="molecule type" value="Genomic_DNA"/>
</dbReference>
<organism evidence="3 4">
    <name type="scientific">Bacillus pseudomycoides</name>
    <dbReference type="NCBI Taxonomy" id="64104"/>
    <lineage>
        <taxon>Bacteria</taxon>
        <taxon>Bacillati</taxon>
        <taxon>Bacillota</taxon>
        <taxon>Bacilli</taxon>
        <taxon>Bacillales</taxon>
        <taxon>Bacillaceae</taxon>
        <taxon>Bacillus</taxon>
        <taxon>Bacillus cereus group</taxon>
    </lineage>
</organism>